<evidence type="ECO:0000256" key="3">
    <source>
        <dbReference type="ARBA" id="ARBA00022554"/>
    </source>
</evidence>
<dbReference type="PANTHER" id="PTHR47249">
    <property type="entry name" value="VACUOLAR PROTEIN 8"/>
    <property type="match status" value="1"/>
</dbReference>
<gene>
    <name evidence="9" type="primary">VAC8_2</name>
    <name evidence="9" type="ORF">BGZ80_006401</name>
</gene>
<dbReference type="InterPro" id="IPR016024">
    <property type="entry name" value="ARM-type_fold"/>
</dbReference>
<sequence length="468" mass="51794">MARGKRRGKKRIEDSLSTLAITSSDNAQQPEAAMFGEDTLQDVEKVDSKALEPLIQSLKSKNSAVLGTVLTTLTRLAQNGVLPPLLRLALSKDLMVQRSVVATLADLAEPHGNRQRMVNARTAPVLISILRNLRDDLQVDCLTTLNYIGFDLTNFDASPKNLVETLVAMSRSTTLKGEQEVSTTFQFLAEFGIFQREIVRHEGLDCLRCLLSSVDQKTIARSLTCINTISNQPEHKSQLINGEFLNRLSELLAYSEMEEIQCKAASTLFRLVHNNQPGGAAILNAGVVERVRELFLDVPAEVQDLMSILVSSLIDIDKLRPRLVRLGVVDIFIYCTASSGEKAPGYGMMALIKLHERLPELQPLEDAWKTPAEGIQGGLIRFLDSPKDDYRKQALMAITFILKGKSEKLKDLVKGSTKLNSAVRRVAQVSAKAIPGKQTWDLEDLINSRVYNIKSAKAVVNMMEGRDP</sequence>
<reference evidence="9" key="1">
    <citation type="journal article" date="2020" name="Fungal Divers.">
        <title>Resolving the Mortierellaceae phylogeny through synthesis of multi-gene phylogenetics and phylogenomics.</title>
        <authorList>
            <person name="Vandepol N."/>
            <person name="Liber J."/>
            <person name="Desiro A."/>
            <person name="Na H."/>
            <person name="Kennedy M."/>
            <person name="Barry K."/>
            <person name="Grigoriev I.V."/>
            <person name="Miller A.N."/>
            <person name="O'Donnell K."/>
            <person name="Stajich J.E."/>
            <person name="Bonito G."/>
        </authorList>
    </citation>
    <scope>NUCLEOTIDE SEQUENCE</scope>
    <source>
        <strain evidence="9">NRRL 2769</strain>
    </source>
</reference>
<dbReference type="SMART" id="SM00185">
    <property type="entry name" value="ARM"/>
    <property type="match status" value="3"/>
</dbReference>
<feature type="region of interest" description="Disordered" evidence="8">
    <location>
        <begin position="1"/>
        <end position="30"/>
    </location>
</feature>
<keyword evidence="5" id="KW-0472">Membrane</keyword>
<keyword evidence="6" id="KW-0449">Lipoprotein</keyword>
<evidence type="ECO:0000256" key="6">
    <source>
        <dbReference type="ARBA" id="ARBA00023288"/>
    </source>
</evidence>
<dbReference type="GO" id="GO:0043495">
    <property type="term" value="F:protein-membrane adaptor activity"/>
    <property type="evidence" value="ECO:0007669"/>
    <property type="project" value="InterPro"/>
</dbReference>
<evidence type="ECO:0000256" key="2">
    <source>
        <dbReference type="ARBA" id="ARBA00005462"/>
    </source>
</evidence>
<dbReference type="Proteomes" id="UP000703661">
    <property type="component" value="Unassembled WGS sequence"/>
</dbReference>
<dbReference type="GO" id="GO:0005774">
    <property type="term" value="C:vacuolar membrane"/>
    <property type="evidence" value="ECO:0007669"/>
    <property type="project" value="UniProtKB-SubCell"/>
</dbReference>
<dbReference type="InterPro" id="IPR000225">
    <property type="entry name" value="Armadillo"/>
</dbReference>
<dbReference type="GO" id="GO:0071562">
    <property type="term" value="P:nucleus-vacuole junction assembly"/>
    <property type="evidence" value="ECO:0007669"/>
    <property type="project" value="InterPro"/>
</dbReference>
<dbReference type="SUPFAM" id="SSF48371">
    <property type="entry name" value="ARM repeat"/>
    <property type="match status" value="1"/>
</dbReference>
<dbReference type="InterPro" id="IPR011989">
    <property type="entry name" value="ARM-like"/>
</dbReference>
<evidence type="ECO:0000256" key="1">
    <source>
        <dbReference type="ARBA" id="ARBA00004592"/>
    </source>
</evidence>
<evidence type="ECO:0000256" key="8">
    <source>
        <dbReference type="SAM" id="MobiDB-lite"/>
    </source>
</evidence>
<evidence type="ECO:0000256" key="4">
    <source>
        <dbReference type="ARBA" id="ARBA00022737"/>
    </source>
</evidence>
<organism evidence="9 10">
    <name type="scientific">Entomortierella chlamydospora</name>
    <dbReference type="NCBI Taxonomy" id="101097"/>
    <lineage>
        <taxon>Eukaryota</taxon>
        <taxon>Fungi</taxon>
        <taxon>Fungi incertae sedis</taxon>
        <taxon>Mucoromycota</taxon>
        <taxon>Mortierellomycotina</taxon>
        <taxon>Mortierellomycetes</taxon>
        <taxon>Mortierellales</taxon>
        <taxon>Mortierellaceae</taxon>
        <taxon>Entomortierella</taxon>
    </lineage>
</organism>
<comment type="caution">
    <text evidence="9">The sequence shown here is derived from an EMBL/GenBank/DDBJ whole genome shotgun (WGS) entry which is preliminary data.</text>
</comment>
<comment type="similarity">
    <text evidence="2">Belongs to the beta-catenin family.</text>
</comment>
<keyword evidence="4" id="KW-0677">Repeat</keyword>
<feature type="compositionally biased region" description="Basic residues" evidence="8">
    <location>
        <begin position="1"/>
        <end position="10"/>
    </location>
</feature>
<dbReference type="AlphaFoldDB" id="A0A9P6MYV1"/>
<dbReference type="EMBL" id="JAAAID010000316">
    <property type="protein sequence ID" value="KAG0019032.1"/>
    <property type="molecule type" value="Genomic_DNA"/>
</dbReference>
<keyword evidence="10" id="KW-1185">Reference proteome</keyword>
<feature type="compositionally biased region" description="Polar residues" evidence="8">
    <location>
        <begin position="15"/>
        <end position="29"/>
    </location>
</feature>
<name>A0A9P6MYV1_9FUNG</name>
<dbReference type="InterPro" id="IPR045156">
    <property type="entry name" value="Vac8"/>
</dbReference>
<evidence type="ECO:0000313" key="10">
    <source>
        <dbReference type="Proteomes" id="UP000703661"/>
    </source>
</evidence>
<evidence type="ECO:0000256" key="7">
    <source>
        <dbReference type="ARBA" id="ARBA00026209"/>
    </source>
</evidence>
<proteinExistence type="inferred from homology"/>
<keyword evidence="3" id="KW-0926">Vacuole</keyword>
<dbReference type="Gene3D" id="1.25.10.10">
    <property type="entry name" value="Leucine-rich Repeat Variant"/>
    <property type="match status" value="2"/>
</dbReference>
<accession>A0A9P6MYV1</accession>
<comment type="subcellular location">
    <subcellularLocation>
        <location evidence="1">Vacuole membrane</location>
        <topology evidence="1">Lipid-anchor</topology>
    </subcellularLocation>
</comment>
<dbReference type="PANTHER" id="PTHR47249:SF1">
    <property type="entry name" value="VACUOLAR PROTEIN 8"/>
    <property type="match status" value="1"/>
</dbReference>
<evidence type="ECO:0000313" key="9">
    <source>
        <dbReference type="EMBL" id="KAG0019032.1"/>
    </source>
</evidence>
<protein>
    <recommendedName>
        <fullName evidence="7">Vacuolar protein 8</fullName>
    </recommendedName>
</protein>
<evidence type="ECO:0000256" key="5">
    <source>
        <dbReference type="ARBA" id="ARBA00023136"/>
    </source>
</evidence>